<feature type="region of interest" description="Disordered" evidence="1">
    <location>
        <begin position="18"/>
        <end position="38"/>
    </location>
</feature>
<evidence type="ECO:0000256" key="1">
    <source>
        <dbReference type="SAM" id="MobiDB-lite"/>
    </source>
</evidence>
<accession>A0A9D3LVY9</accession>
<gene>
    <name evidence="2" type="ORF">ANANG_G00219040</name>
</gene>
<organism evidence="2 3">
    <name type="scientific">Anguilla anguilla</name>
    <name type="common">European freshwater eel</name>
    <name type="synonym">Muraena anguilla</name>
    <dbReference type="NCBI Taxonomy" id="7936"/>
    <lineage>
        <taxon>Eukaryota</taxon>
        <taxon>Metazoa</taxon>
        <taxon>Chordata</taxon>
        <taxon>Craniata</taxon>
        <taxon>Vertebrata</taxon>
        <taxon>Euteleostomi</taxon>
        <taxon>Actinopterygii</taxon>
        <taxon>Neopterygii</taxon>
        <taxon>Teleostei</taxon>
        <taxon>Anguilliformes</taxon>
        <taxon>Anguillidae</taxon>
        <taxon>Anguilla</taxon>
    </lineage>
</organism>
<evidence type="ECO:0000313" key="2">
    <source>
        <dbReference type="EMBL" id="KAG5837992.1"/>
    </source>
</evidence>
<dbReference type="Proteomes" id="UP001044222">
    <property type="component" value="Chromosome 12"/>
</dbReference>
<protein>
    <submittedName>
        <fullName evidence="2">Uncharacterized protein</fullName>
    </submittedName>
</protein>
<name>A0A9D3LVY9_ANGAN</name>
<sequence>MAVVFLLRVPRDPVLSRFPAAPEQRREEPQPRLGEVLGRNPHGLPNHHFPVNHQPRSQGRPEYWGQEVERELENGRVQRRRESHVTRAPIWRDGGRSQSEWANPGVGVELWGDRHYHSLPQKWRLEAKLQRSQESRGIPQWVERRGNTSQQGAPCPREYHHLRGIRHLEEKQPAISYGVSQTQKRPCREERNSHRVIFGQPPSYVSPPPYSAPHRTLVGMQQPQK</sequence>
<comment type="caution">
    <text evidence="2">The sequence shown here is derived from an EMBL/GenBank/DDBJ whole genome shotgun (WGS) entry which is preliminary data.</text>
</comment>
<reference evidence="2" key="1">
    <citation type="submission" date="2021-01" db="EMBL/GenBank/DDBJ databases">
        <title>A chromosome-scale assembly of European eel, Anguilla anguilla.</title>
        <authorList>
            <person name="Henkel C."/>
            <person name="Jong-Raadsen S.A."/>
            <person name="Dufour S."/>
            <person name="Weltzien F.-A."/>
            <person name="Palstra A.P."/>
            <person name="Pelster B."/>
            <person name="Spaink H.P."/>
            <person name="Van Den Thillart G.E."/>
            <person name="Jansen H."/>
            <person name="Zahm M."/>
            <person name="Klopp C."/>
            <person name="Cedric C."/>
            <person name="Louis A."/>
            <person name="Berthelot C."/>
            <person name="Parey E."/>
            <person name="Roest Crollius H."/>
            <person name="Montfort J."/>
            <person name="Robinson-Rechavi M."/>
            <person name="Bucao C."/>
            <person name="Bouchez O."/>
            <person name="Gislard M."/>
            <person name="Lluch J."/>
            <person name="Milhes M."/>
            <person name="Lampietro C."/>
            <person name="Lopez Roques C."/>
            <person name="Donnadieu C."/>
            <person name="Braasch I."/>
            <person name="Desvignes T."/>
            <person name="Postlethwait J."/>
            <person name="Bobe J."/>
            <person name="Guiguen Y."/>
            <person name="Dirks R."/>
        </authorList>
    </citation>
    <scope>NUCLEOTIDE SEQUENCE</scope>
    <source>
        <strain evidence="2">Tag_6206</strain>
        <tissue evidence="2">Liver</tissue>
    </source>
</reference>
<dbReference type="AlphaFoldDB" id="A0A9D3LVY9"/>
<evidence type="ECO:0000313" key="3">
    <source>
        <dbReference type="Proteomes" id="UP001044222"/>
    </source>
</evidence>
<keyword evidence="3" id="KW-1185">Reference proteome</keyword>
<feature type="region of interest" description="Disordered" evidence="1">
    <location>
        <begin position="178"/>
        <end position="225"/>
    </location>
</feature>
<dbReference type="EMBL" id="JAFIRN010000012">
    <property type="protein sequence ID" value="KAG5837992.1"/>
    <property type="molecule type" value="Genomic_DNA"/>
</dbReference>
<proteinExistence type="predicted"/>